<evidence type="ECO:0000313" key="2">
    <source>
        <dbReference type="Proteomes" id="UP001638806"/>
    </source>
</evidence>
<accession>A0ACC4DS44</accession>
<keyword evidence="2" id="KW-1185">Reference proteome</keyword>
<reference evidence="1" key="1">
    <citation type="submission" date="2024-12" db="EMBL/GenBank/DDBJ databases">
        <title>Comparative genomics and development of molecular markers within Purpureocillium lilacinum and among Purpureocillium species.</title>
        <authorList>
            <person name="Yeh Z.-Y."/>
            <person name="Ni N.-T."/>
            <person name="Lo P.-H."/>
            <person name="Mushyakhwo K."/>
            <person name="Lin C.-F."/>
            <person name="Nai Y.-S."/>
        </authorList>
    </citation>
    <scope>NUCLEOTIDE SEQUENCE</scope>
    <source>
        <strain evidence="1">NCHU-NPUST-175</strain>
    </source>
</reference>
<dbReference type="Proteomes" id="UP001638806">
    <property type="component" value="Unassembled WGS sequence"/>
</dbReference>
<organism evidence="1 2">
    <name type="scientific">Purpureocillium lilacinum</name>
    <name type="common">Paecilomyces lilacinus</name>
    <dbReference type="NCBI Taxonomy" id="33203"/>
    <lineage>
        <taxon>Eukaryota</taxon>
        <taxon>Fungi</taxon>
        <taxon>Dikarya</taxon>
        <taxon>Ascomycota</taxon>
        <taxon>Pezizomycotina</taxon>
        <taxon>Sordariomycetes</taxon>
        <taxon>Hypocreomycetidae</taxon>
        <taxon>Hypocreales</taxon>
        <taxon>Ophiocordycipitaceae</taxon>
        <taxon>Purpureocillium</taxon>
    </lineage>
</organism>
<comment type="caution">
    <text evidence="1">The sequence shown here is derived from an EMBL/GenBank/DDBJ whole genome shotgun (WGS) entry which is preliminary data.</text>
</comment>
<gene>
    <name evidence="1" type="ORF">ACCO45_006859</name>
</gene>
<evidence type="ECO:0000313" key="1">
    <source>
        <dbReference type="EMBL" id="KAL3958697.1"/>
    </source>
</evidence>
<dbReference type="EMBL" id="JBGNUJ010000006">
    <property type="protein sequence ID" value="KAL3958697.1"/>
    <property type="molecule type" value="Genomic_DNA"/>
</dbReference>
<name>A0ACC4DS44_PURLI</name>
<proteinExistence type="predicted"/>
<sequence>MILRNQSKTRPLVKPIHTGAFPLRPASSCKGNALQDEAFRSPVSPLGCPAMVSRDHRDDSAMADASPITVAESMRGATISPISPSRRYAELSLMLPRLEDLHVQDKSSDVPAPPSPLVSSPTTAGTLACRRRQTVKPLTASDRNLYFQRFREASGAEARGISATMSTPMFSSRRRNFVGCPVPLTATAWWTAASFLEGEAAPSSPCESPVMPTAPRPVSDGSKDSPRNAPGPADRRTHCSGSRPVPIHLQYARSHLPVLAAIMMSEQVRKGT</sequence>
<protein>
    <submittedName>
        <fullName evidence="1">Uncharacterized protein</fullName>
    </submittedName>
</protein>